<reference evidence="1" key="1">
    <citation type="submission" date="2018-02" db="EMBL/GenBank/DDBJ databases">
        <title>Rhizophora mucronata_Transcriptome.</title>
        <authorList>
            <person name="Meera S.P."/>
            <person name="Sreeshan A."/>
            <person name="Augustine A."/>
        </authorList>
    </citation>
    <scope>NUCLEOTIDE SEQUENCE</scope>
    <source>
        <tissue evidence="1">Leaf</tissue>
    </source>
</reference>
<organism evidence="1">
    <name type="scientific">Rhizophora mucronata</name>
    <name type="common">Asiatic mangrove</name>
    <dbReference type="NCBI Taxonomy" id="61149"/>
    <lineage>
        <taxon>Eukaryota</taxon>
        <taxon>Viridiplantae</taxon>
        <taxon>Streptophyta</taxon>
        <taxon>Embryophyta</taxon>
        <taxon>Tracheophyta</taxon>
        <taxon>Spermatophyta</taxon>
        <taxon>Magnoliopsida</taxon>
        <taxon>eudicotyledons</taxon>
        <taxon>Gunneridae</taxon>
        <taxon>Pentapetalae</taxon>
        <taxon>rosids</taxon>
        <taxon>fabids</taxon>
        <taxon>Malpighiales</taxon>
        <taxon>Rhizophoraceae</taxon>
        <taxon>Rhizophora</taxon>
    </lineage>
</organism>
<protein>
    <submittedName>
        <fullName evidence="1">Uncharacterized protein</fullName>
    </submittedName>
</protein>
<sequence length="25" mass="2890">MGLNFIPPLFQCHVLFSLLFSPQLQ</sequence>
<name>A0A2P2QQU1_RHIMU</name>
<dbReference type="AlphaFoldDB" id="A0A2P2QQU1"/>
<dbReference type="EMBL" id="GGEC01088760">
    <property type="protein sequence ID" value="MBX69244.1"/>
    <property type="molecule type" value="Transcribed_RNA"/>
</dbReference>
<accession>A0A2P2QQU1</accession>
<proteinExistence type="predicted"/>
<evidence type="ECO:0000313" key="1">
    <source>
        <dbReference type="EMBL" id="MBX69244.1"/>
    </source>
</evidence>